<accession>A0AAP7ID53</accession>
<protein>
    <submittedName>
        <fullName evidence="1">Uncharacterized protein</fullName>
    </submittedName>
</protein>
<organism evidence="1 2">
    <name type="scientific">Staphylococcus equorum</name>
    <dbReference type="NCBI Taxonomy" id="246432"/>
    <lineage>
        <taxon>Bacteria</taxon>
        <taxon>Bacillati</taxon>
        <taxon>Bacillota</taxon>
        <taxon>Bacilli</taxon>
        <taxon>Bacillales</taxon>
        <taxon>Staphylococcaceae</taxon>
        <taxon>Staphylococcus</taxon>
    </lineage>
</organism>
<comment type="caution">
    <text evidence="1">The sequence shown here is derived from an EMBL/GenBank/DDBJ whole genome shotgun (WGS) entry which is preliminary data.</text>
</comment>
<evidence type="ECO:0000313" key="2">
    <source>
        <dbReference type="Proteomes" id="UP000095464"/>
    </source>
</evidence>
<name>A0AAP7ID53_9STAP</name>
<dbReference type="EMBL" id="LNPX01000022">
    <property type="protein sequence ID" value="OEK57407.1"/>
    <property type="molecule type" value="Genomic_DNA"/>
</dbReference>
<evidence type="ECO:0000313" key="1">
    <source>
        <dbReference type="EMBL" id="OEK57407.1"/>
    </source>
</evidence>
<reference evidence="2" key="1">
    <citation type="submission" date="2015-11" db="EMBL/GenBank/DDBJ databases">
        <title>Genomic diversity of Staphylococcus saprophyticus strains from urinary tract infections, animal surfaces, and fermented foods.</title>
        <authorList>
            <person name="Wolfe B.E."/>
        </authorList>
    </citation>
    <scope>NUCLEOTIDE SEQUENCE [LARGE SCALE GENOMIC DNA]</scope>
    <source>
        <strain evidence="2">738_7</strain>
    </source>
</reference>
<dbReference type="AlphaFoldDB" id="A0AAP7ID53"/>
<dbReference type="Proteomes" id="UP000095464">
    <property type="component" value="Unassembled WGS sequence"/>
</dbReference>
<sequence>MTMLRIVNNIKQDLHFHNLIFLIPISILRILEKLIIFKSILQENLKIKMTLYSDNSEMR</sequence>
<proteinExistence type="predicted"/>
<gene>
    <name evidence="1" type="ORF">ASS94_05925</name>
</gene>